<gene>
    <name evidence="1" type="ORF">H2198_005204</name>
</gene>
<evidence type="ECO:0000313" key="2">
    <source>
        <dbReference type="Proteomes" id="UP001172386"/>
    </source>
</evidence>
<dbReference type="Proteomes" id="UP001172386">
    <property type="component" value="Unassembled WGS sequence"/>
</dbReference>
<reference evidence="1" key="1">
    <citation type="submission" date="2022-10" db="EMBL/GenBank/DDBJ databases">
        <title>Culturing micro-colonial fungi from biological soil crusts in the Mojave desert and describing Neophaeococcomyces mojavensis, and introducing the new genera and species Taxawa tesnikishii.</title>
        <authorList>
            <person name="Kurbessoian T."/>
            <person name="Stajich J.E."/>
        </authorList>
    </citation>
    <scope>NUCLEOTIDE SEQUENCE</scope>
    <source>
        <strain evidence="1">JES_112</strain>
    </source>
</reference>
<comment type="caution">
    <text evidence="1">The sequence shown here is derived from an EMBL/GenBank/DDBJ whole genome shotgun (WGS) entry which is preliminary data.</text>
</comment>
<protein>
    <submittedName>
        <fullName evidence="1">Uncharacterized protein</fullName>
    </submittedName>
</protein>
<organism evidence="1 2">
    <name type="scientific">Neophaeococcomyces mojaviensis</name>
    <dbReference type="NCBI Taxonomy" id="3383035"/>
    <lineage>
        <taxon>Eukaryota</taxon>
        <taxon>Fungi</taxon>
        <taxon>Dikarya</taxon>
        <taxon>Ascomycota</taxon>
        <taxon>Pezizomycotina</taxon>
        <taxon>Eurotiomycetes</taxon>
        <taxon>Chaetothyriomycetidae</taxon>
        <taxon>Chaetothyriales</taxon>
        <taxon>Chaetothyriales incertae sedis</taxon>
        <taxon>Neophaeococcomyces</taxon>
    </lineage>
</organism>
<keyword evidence="2" id="KW-1185">Reference proteome</keyword>
<accession>A0ACC3A6B4</accession>
<name>A0ACC3A6B4_9EURO</name>
<sequence>MNCNELQESTKGARYLIRRPKALQWFHNGRLVKDSEEERQAGRFELFLDLLYVALVANFSDDLAEHPDGKHLAKYILIFAPAWHIWADLREIMNSYYTDDIIQRFIILWVMALLVLYANNANLVDEDISAMRTAAGAYMCARLSTMLVFLISSFASYQHRTQARLLVGFMTFGLFLVIPLFFESVSMKAKIAVIAVVIVYQEVTWALTLSPWIKKKLKLTYSTAVDIAHEVDRMAAFFIIILGEFVYSIIVGDPAGIGLTAGYAKATCTLIIAFCLNWIYVTGDGSLQATHPIKRSAWTAFAFFLLHLPLSMSFLIGGHISAISVHLEEFEEGQRWLLGGGLGVGMFCLWVYSMLFRSEDDGELIMPRWARVGARLVVAIILIILPETHDHLNTTQFVCTVMALFVFVTLWETAGGLLKGASLYESWHGRHPPKEDQADSENPESPFNDVNEQSLRAALPKTNQRTSTITSTEHTSGC</sequence>
<dbReference type="EMBL" id="JAPDRQ010000084">
    <property type="protein sequence ID" value="KAJ9656044.1"/>
    <property type="molecule type" value="Genomic_DNA"/>
</dbReference>
<proteinExistence type="predicted"/>
<evidence type="ECO:0000313" key="1">
    <source>
        <dbReference type="EMBL" id="KAJ9656044.1"/>
    </source>
</evidence>